<evidence type="ECO:0000256" key="5">
    <source>
        <dbReference type="ARBA" id="ARBA00022801"/>
    </source>
</evidence>
<dbReference type="PROSITE" id="PS50089">
    <property type="entry name" value="ZF_RING_2"/>
    <property type="match status" value="1"/>
</dbReference>
<keyword evidence="2" id="KW-0479">Metal-binding</keyword>
<dbReference type="InterPro" id="IPR050628">
    <property type="entry name" value="SNF2_RAD54_helicase_TF"/>
</dbReference>
<evidence type="ECO:0000256" key="3">
    <source>
        <dbReference type="ARBA" id="ARBA00022741"/>
    </source>
</evidence>
<dbReference type="InterPro" id="IPR038718">
    <property type="entry name" value="SNF2-like_sf"/>
</dbReference>
<keyword evidence="6" id="KW-0347">Helicase</keyword>
<proteinExistence type="inferred from homology"/>
<keyword evidence="8" id="KW-0067">ATP-binding</keyword>
<dbReference type="PANTHER" id="PTHR45626:SF26">
    <property type="entry name" value="FAMILY HELICASE, PUTATIVE (AFU_ORTHOLOGUE AFUA_2G09120)-RELATED"/>
    <property type="match status" value="1"/>
</dbReference>
<evidence type="ECO:0000313" key="12">
    <source>
        <dbReference type="EMBL" id="TPX56319.1"/>
    </source>
</evidence>
<accession>A0A507DX04</accession>
<dbReference type="EMBL" id="QEAP01000807">
    <property type="protein sequence ID" value="TPX56319.1"/>
    <property type="molecule type" value="Genomic_DNA"/>
</dbReference>
<dbReference type="PANTHER" id="PTHR45626">
    <property type="entry name" value="TRANSCRIPTION TERMINATION FACTOR 2-RELATED"/>
    <property type="match status" value="1"/>
</dbReference>
<dbReference type="Pfam" id="PF00176">
    <property type="entry name" value="SNF2-rel_dom"/>
    <property type="match status" value="1"/>
</dbReference>
<gene>
    <name evidence="12" type="ORF">CcCBS67573_g09366</name>
</gene>
<dbReference type="OrthoDB" id="6270329at2759"/>
<keyword evidence="4 9" id="KW-0863">Zinc-finger</keyword>
<keyword evidence="3" id="KW-0547">Nucleotide-binding</keyword>
<dbReference type="SUPFAM" id="SSF52540">
    <property type="entry name" value="P-loop containing nucleoside triphosphate hydrolases"/>
    <property type="match status" value="2"/>
</dbReference>
<dbReference type="STRING" id="246404.A0A507DX04"/>
<feature type="domain" description="RING-type" evidence="11">
    <location>
        <begin position="713"/>
        <end position="752"/>
    </location>
</feature>
<dbReference type="InterPro" id="IPR027417">
    <property type="entry name" value="P-loop_NTPase"/>
</dbReference>
<evidence type="ECO:0000256" key="8">
    <source>
        <dbReference type="ARBA" id="ARBA00022840"/>
    </source>
</evidence>
<evidence type="ECO:0000256" key="7">
    <source>
        <dbReference type="ARBA" id="ARBA00022833"/>
    </source>
</evidence>
<protein>
    <recommendedName>
        <fullName evidence="11">RING-type domain-containing protein</fullName>
    </recommendedName>
</protein>
<evidence type="ECO:0000256" key="4">
    <source>
        <dbReference type="ARBA" id="ARBA00022771"/>
    </source>
</evidence>
<keyword evidence="7" id="KW-0862">Zinc</keyword>
<evidence type="ECO:0000256" key="6">
    <source>
        <dbReference type="ARBA" id="ARBA00022806"/>
    </source>
</evidence>
<dbReference type="GO" id="GO:0016787">
    <property type="term" value="F:hydrolase activity"/>
    <property type="evidence" value="ECO:0007669"/>
    <property type="project" value="UniProtKB-KW"/>
</dbReference>
<dbReference type="GO" id="GO:0006281">
    <property type="term" value="P:DNA repair"/>
    <property type="evidence" value="ECO:0007669"/>
    <property type="project" value="TreeGrafter"/>
</dbReference>
<dbReference type="InterPro" id="IPR017907">
    <property type="entry name" value="Znf_RING_CS"/>
</dbReference>
<dbReference type="Gene3D" id="3.40.50.300">
    <property type="entry name" value="P-loop containing nucleotide triphosphate hydrolases"/>
    <property type="match status" value="1"/>
</dbReference>
<dbReference type="GO" id="GO:0008270">
    <property type="term" value="F:zinc ion binding"/>
    <property type="evidence" value="ECO:0007669"/>
    <property type="project" value="UniProtKB-KW"/>
</dbReference>
<reference evidence="12 13" key="1">
    <citation type="journal article" date="2019" name="Sci. Rep.">
        <title>Comparative genomics of chytrid fungi reveal insights into the obligate biotrophic and pathogenic lifestyle of Synchytrium endobioticum.</title>
        <authorList>
            <person name="van de Vossenberg B.T.L.H."/>
            <person name="Warris S."/>
            <person name="Nguyen H.D.T."/>
            <person name="van Gent-Pelzer M.P.E."/>
            <person name="Joly D.L."/>
            <person name="van de Geest H.C."/>
            <person name="Bonants P.J.M."/>
            <person name="Smith D.S."/>
            <person name="Levesque C.A."/>
            <person name="van der Lee T.A.J."/>
        </authorList>
    </citation>
    <scope>NUCLEOTIDE SEQUENCE [LARGE SCALE GENOMIC DNA]</scope>
    <source>
        <strain evidence="12 13">CBS 675.73</strain>
    </source>
</reference>
<dbReference type="InterPro" id="IPR000330">
    <property type="entry name" value="SNF2_N"/>
</dbReference>
<organism evidence="12 13">
    <name type="scientific">Chytriomyces confervae</name>
    <dbReference type="NCBI Taxonomy" id="246404"/>
    <lineage>
        <taxon>Eukaryota</taxon>
        <taxon>Fungi</taxon>
        <taxon>Fungi incertae sedis</taxon>
        <taxon>Chytridiomycota</taxon>
        <taxon>Chytridiomycota incertae sedis</taxon>
        <taxon>Chytridiomycetes</taxon>
        <taxon>Chytridiales</taxon>
        <taxon>Chytriomycetaceae</taxon>
        <taxon>Chytriomyces</taxon>
    </lineage>
</organism>
<dbReference type="Gene3D" id="3.40.50.10810">
    <property type="entry name" value="Tandem AAA-ATPase domain"/>
    <property type="match status" value="1"/>
</dbReference>
<comment type="caution">
    <text evidence="12">The sequence shown here is derived from an EMBL/GenBank/DDBJ whole genome shotgun (WGS) entry which is preliminary data.</text>
</comment>
<evidence type="ECO:0000256" key="2">
    <source>
        <dbReference type="ARBA" id="ARBA00022723"/>
    </source>
</evidence>
<dbReference type="SUPFAM" id="SSF57850">
    <property type="entry name" value="RING/U-box"/>
    <property type="match status" value="1"/>
</dbReference>
<evidence type="ECO:0000259" key="11">
    <source>
        <dbReference type="PROSITE" id="PS50089"/>
    </source>
</evidence>
<evidence type="ECO:0000256" key="1">
    <source>
        <dbReference type="ARBA" id="ARBA00007025"/>
    </source>
</evidence>
<name>A0A507DX04_9FUNG</name>
<dbReference type="InterPro" id="IPR014001">
    <property type="entry name" value="Helicase_ATP-bd"/>
</dbReference>
<dbReference type="SMART" id="SM00184">
    <property type="entry name" value="RING"/>
    <property type="match status" value="1"/>
</dbReference>
<dbReference type="GO" id="GO:0005634">
    <property type="term" value="C:nucleus"/>
    <property type="evidence" value="ECO:0007669"/>
    <property type="project" value="TreeGrafter"/>
</dbReference>
<dbReference type="InterPro" id="IPR001841">
    <property type="entry name" value="Znf_RING"/>
</dbReference>
<sequence>MSTRAVAREMVKHIDEGPTPSSKGSDTFVDLAWNFITMGAGAAAGASSAFAPSAAAVKAKALSRSLTFEHTIAADPIEDDSIELAVFMTQALWFKYQQWPEELSADMHLRFWPTTFRPKRTINFHTWLLQPIPQEYTTEKTIELLIGRELHIQTFGHGSYTTSTVGTGIFNVLLRLARNTQDDRLVDIELHVRWRDNDIESLKTPEALRFEFVQMYWANGGAPFAVVENELVWTHTAEGGMDSTISTLAVPATFDIVPCAGPSEPFALQLFDYQLRTLAWMQGVEDGEQSLFYAPNLFPVDDGAGDMWFDMRSKSFIKRDIDAQQPRNVTSGIIADKPGVGKTITTLALCHSRPFEDQDFLYSMHKDMFRSKATLILVPNNIADQWEQEIRKCLGDSVSVIQLKGKANYTKTSMQDILTCDFLIVSYQFLVNKFYRGAKESGRYLSNYGRNFDLDNSAAGRQKFVTSRKKGDFSLTWCHFHRIVCDEFHEVLEKQNAIKDQVLQLSADFLWGLTGTPTFDSMHVICKYADFLNLDASKTWLAPQLEMFRFIQNRVRRNEPDVTYPPPVFEIFSCRQTPIERAFYQSCIHSGIVNLLKLCNHYQIGREGANLGGDAMSIEKVTQLVQKNRVLEMADLTKQISRMEEEVEEFQVALDELGDKGVARIKTMEAKIHSIKVKIAEMRVHRGSIQAQFNFFENFVNTYLSKGGQKIECNVCLEEDVQGEIGIVPCGHSFCGECADAISTQGKCPSCREQFQVGEVMKVLPPPAVEPVNKTADSEEAGVEDGPENLDPNMFGSKIREVVKYIKEERLKSDEHRFIVFIQYSDLADLVSGALKTYGLSTARVKQGWQQREKALRLFRAGLSKPASDSGGTSDTVLAEISEPVVDTLDPKGKGKRIAEEQPEPALKAAKKVKVSKPAQEPVKVLMLSARDSVSGLNLTEASHCIILHPFMSGREENAIASEQQGIVRVLRNGQEKKVKIVRFYVEGTVEQGMHEARVQALDAAR</sequence>
<feature type="coiled-coil region" evidence="10">
    <location>
        <begin position="633"/>
        <end position="660"/>
    </location>
</feature>
<dbReference type="GO" id="GO:0005524">
    <property type="term" value="F:ATP binding"/>
    <property type="evidence" value="ECO:0007669"/>
    <property type="project" value="UniProtKB-KW"/>
</dbReference>
<dbReference type="InterPro" id="IPR013083">
    <property type="entry name" value="Znf_RING/FYVE/PHD"/>
</dbReference>
<dbReference type="Proteomes" id="UP000320333">
    <property type="component" value="Unassembled WGS sequence"/>
</dbReference>
<evidence type="ECO:0000313" key="13">
    <source>
        <dbReference type="Proteomes" id="UP000320333"/>
    </source>
</evidence>
<keyword evidence="5" id="KW-0378">Hydrolase</keyword>
<evidence type="ECO:0000256" key="9">
    <source>
        <dbReference type="PROSITE-ProRule" id="PRU00175"/>
    </source>
</evidence>
<dbReference type="Pfam" id="PF13920">
    <property type="entry name" value="zf-C3HC4_3"/>
    <property type="match status" value="1"/>
</dbReference>
<dbReference type="GO" id="GO:0008094">
    <property type="term" value="F:ATP-dependent activity, acting on DNA"/>
    <property type="evidence" value="ECO:0007669"/>
    <property type="project" value="TreeGrafter"/>
</dbReference>
<dbReference type="GO" id="GO:0004386">
    <property type="term" value="F:helicase activity"/>
    <property type="evidence" value="ECO:0007669"/>
    <property type="project" value="UniProtKB-KW"/>
</dbReference>
<dbReference type="AlphaFoldDB" id="A0A507DX04"/>
<comment type="similarity">
    <text evidence="1">Belongs to the SNF2/RAD54 helicase family.</text>
</comment>
<dbReference type="PROSITE" id="PS00518">
    <property type="entry name" value="ZF_RING_1"/>
    <property type="match status" value="1"/>
</dbReference>
<dbReference type="SMART" id="SM00487">
    <property type="entry name" value="DEXDc"/>
    <property type="match status" value="1"/>
</dbReference>
<keyword evidence="13" id="KW-1185">Reference proteome</keyword>
<evidence type="ECO:0000256" key="10">
    <source>
        <dbReference type="SAM" id="Coils"/>
    </source>
</evidence>
<keyword evidence="10" id="KW-0175">Coiled coil</keyword>
<dbReference type="Gene3D" id="3.30.40.10">
    <property type="entry name" value="Zinc/RING finger domain, C3HC4 (zinc finger)"/>
    <property type="match status" value="1"/>
</dbReference>